<keyword evidence="2 4" id="KW-0863">Zinc-finger</keyword>
<dbReference type="SUPFAM" id="SSF57850">
    <property type="entry name" value="RING/U-box"/>
    <property type="match status" value="1"/>
</dbReference>
<comment type="caution">
    <text evidence="6">The sequence shown here is derived from an EMBL/GenBank/DDBJ whole genome shotgun (WGS) entry which is preliminary data.</text>
</comment>
<dbReference type="Pfam" id="PF12796">
    <property type="entry name" value="Ank_2"/>
    <property type="match status" value="1"/>
</dbReference>
<evidence type="ECO:0000256" key="4">
    <source>
        <dbReference type="PROSITE-ProRule" id="PRU00175"/>
    </source>
</evidence>
<dbReference type="InterPro" id="IPR013083">
    <property type="entry name" value="Znf_RING/FYVE/PHD"/>
</dbReference>
<protein>
    <recommendedName>
        <fullName evidence="5">RING-type domain-containing protein</fullName>
    </recommendedName>
</protein>
<dbReference type="Gene3D" id="1.25.40.20">
    <property type="entry name" value="Ankyrin repeat-containing domain"/>
    <property type="match status" value="2"/>
</dbReference>
<dbReference type="Gene3D" id="3.30.40.10">
    <property type="entry name" value="Zinc/RING finger domain, C3HC4 (zinc finger)"/>
    <property type="match status" value="1"/>
</dbReference>
<dbReference type="PANTHER" id="PTHR22791">
    <property type="entry name" value="RING-TYPE DOMAIN-CONTAINING PROTEIN"/>
    <property type="match status" value="1"/>
</dbReference>
<dbReference type="PANTHER" id="PTHR22791:SF34">
    <property type="entry name" value="RING-TYPE DOMAIN-CONTAINING PROTEIN"/>
    <property type="match status" value="1"/>
</dbReference>
<dbReference type="GO" id="GO:0008270">
    <property type="term" value="F:zinc ion binding"/>
    <property type="evidence" value="ECO:0007669"/>
    <property type="project" value="UniProtKB-KW"/>
</dbReference>
<proteinExistence type="predicted"/>
<dbReference type="SUPFAM" id="SSF48403">
    <property type="entry name" value="Ankyrin repeat"/>
    <property type="match status" value="1"/>
</dbReference>
<dbReference type="Pfam" id="PF13445">
    <property type="entry name" value="zf-RING_UBOX"/>
    <property type="match status" value="1"/>
</dbReference>
<evidence type="ECO:0000313" key="6">
    <source>
        <dbReference type="EMBL" id="KAK8740731.1"/>
    </source>
</evidence>
<dbReference type="GO" id="GO:0016567">
    <property type="term" value="P:protein ubiquitination"/>
    <property type="evidence" value="ECO:0007669"/>
    <property type="project" value="TreeGrafter"/>
</dbReference>
<evidence type="ECO:0000256" key="3">
    <source>
        <dbReference type="ARBA" id="ARBA00022833"/>
    </source>
</evidence>
<dbReference type="AlphaFoldDB" id="A0AAW0XLW3"/>
<evidence type="ECO:0000256" key="1">
    <source>
        <dbReference type="ARBA" id="ARBA00022723"/>
    </source>
</evidence>
<dbReference type="InterPro" id="IPR051435">
    <property type="entry name" value="RING_finger_E3_ubiq-ligases"/>
</dbReference>
<keyword evidence="7" id="KW-1185">Reference proteome</keyword>
<feature type="domain" description="RING-type" evidence="5">
    <location>
        <begin position="185"/>
        <end position="228"/>
    </location>
</feature>
<dbReference type="InterPro" id="IPR002110">
    <property type="entry name" value="Ankyrin_rpt"/>
</dbReference>
<evidence type="ECO:0000259" key="5">
    <source>
        <dbReference type="PROSITE" id="PS50089"/>
    </source>
</evidence>
<dbReference type="PROSITE" id="PS50089">
    <property type="entry name" value="ZF_RING_2"/>
    <property type="match status" value="1"/>
</dbReference>
<evidence type="ECO:0000313" key="7">
    <source>
        <dbReference type="Proteomes" id="UP001445076"/>
    </source>
</evidence>
<dbReference type="InterPro" id="IPR036770">
    <property type="entry name" value="Ankyrin_rpt-contain_sf"/>
</dbReference>
<organism evidence="6 7">
    <name type="scientific">Cherax quadricarinatus</name>
    <name type="common">Australian red claw crayfish</name>
    <dbReference type="NCBI Taxonomy" id="27406"/>
    <lineage>
        <taxon>Eukaryota</taxon>
        <taxon>Metazoa</taxon>
        <taxon>Ecdysozoa</taxon>
        <taxon>Arthropoda</taxon>
        <taxon>Crustacea</taxon>
        <taxon>Multicrustacea</taxon>
        <taxon>Malacostraca</taxon>
        <taxon>Eumalacostraca</taxon>
        <taxon>Eucarida</taxon>
        <taxon>Decapoda</taxon>
        <taxon>Pleocyemata</taxon>
        <taxon>Astacidea</taxon>
        <taxon>Parastacoidea</taxon>
        <taxon>Parastacidae</taxon>
        <taxon>Cherax</taxon>
    </lineage>
</organism>
<sequence>MRLLSKSNISTAEDEDRPCVCPTIAYHTLPGSMYLAAKNGELDEVRQYLQAGNDINAADGDGYTLLSSACVGGQLALVRYLHQQPYLHRNTRDWAGDTPLMHAAMMGHTDVVYELMTTPHPCRLNVKSVNDYNESALTLAISNEYTEVSNIIKSVQLPQMPAPEKFAEKKSLVKAKGYLDVKFECQVCLECYNNNERRPRSLSCGHTFCTKCINETLIRGSLRCPFCRSEHTPTVTVASDVPVNFIVDSIIQEQLL</sequence>
<keyword evidence="3" id="KW-0862">Zinc</keyword>
<dbReference type="PROSITE" id="PS00518">
    <property type="entry name" value="ZF_RING_1"/>
    <property type="match status" value="1"/>
</dbReference>
<dbReference type="InterPro" id="IPR001841">
    <property type="entry name" value="Znf_RING"/>
</dbReference>
<gene>
    <name evidence="6" type="ORF">OTU49_002679</name>
</gene>
<dbReference type="Proteomes" id="UP001445076">
    <property type="component" value="Unassembled WGS sequence"/>
</dbReference>
<dbReference type="InterPro" id="IPR027370">
    <property type="entry name" value="Znf-RING_euk"/>
</dbReference>
<dbReference type="SMART" id="SM00184">
    <property type="entry name" value="RING"/>
    <property type="match status" value="1"/>
</dbReference>
<dbReference type="GO" id="GO:0061630">
    <property type="term" value="F:ubiquitin protein ligase activity"/>
    <property type="evidence" value="ECO:0007669"/>
    <property type="project" value="TreeGrafter"/>
</dbReference>
<dbReference type="InterPro" id="IPR017907">
    <property type="entry name" value="Znf_RING_CS"/>
</dbReference>
<evidence type="ECO:0000256" key="2">
    <source>
        <dbReference type="ARBA" id="ARBA00022771"/>
    </source>
</evidence>
<reference evidence="6 7" key="1">
    <citation type="journal article" date="2024" name="BMC Genomics">
        <title>Genome assembly of redclaw crayfish (Cherax quadricarinatus) provides insights into its immune adaptation and hypoxia tolerance.</title>
        <authorList>
            <person name="Liu Z."/>
            <person name="Zheng J."/>
            <person name="Li H."/>
            <person name="Fang K."/>
            <person name="Wang S."/>
            <person name="He J."/>
            <person name="Zhou D."/>
            <person name="Weng S."/>
            <person name="Chi M."/>
            <person name="Gu Z."/>
            <person name="He J."/>
            <person name="Li F."/>
            <person name="Wang M."/>
        </authorList>
    </citation>
    <scope>NUCLEOTIDE SEQUENCE [LARGE SCALE GENOMIC DNA]</scope>
    <source>
        <strain evidence="6">ZL_2023a</strain>
    </source>
</reference>
<accession>A0AAW0XLW3</accession>
<keyword evidence="1" id="KW-0479">Metal-binding</keyword>
<name>A0AAW0XLW3_CHEQU</name>
<dbReference type="EMBL" id="JARKIK010000032">
    <property type="protein sequence ID" value="KAK8740731.1"/>
    <property type="molecule type" value="Genomic_DNA"/>
</dbReference>